<evidence type="ECO:0000313" key="2">
    <source>
        <dbReference type="EMBL" id="AKV02075.1"/>
    </source>
</evidence>
<keyword evidence="3" id="KW-1185">Reference proteome</keyword>
<accession>A0A0K1Q9I0</accession>
<name>A0A0K1Q9I0_9BACT</name>
<dbReference type="KEGG" id="llu:AKJ09_08738"/>
<feature type="compositionally biased region" description="Basic residues" evidence="1">
    <location>
        <begin position="44"/>
        <end position="55"/>
    </location>
</feature>
<evidence type="ECO:0000313" key="3">
    <source>
        <dbReference type="Proteomes" id="UP000064967"/>
    </source>
</evidence>
<dbReference type="STRING" id="1391654.AKJ09_08738"/>
<organism evidence="2 3">
    <name type="scientific">Labilithrix luteola</name>
    <dbReference type="NCBI Taxonomy" id="1391654"/>
    <lineage>
        <taxon>Bacteria</taxon>
        <taxon>Pseudomonadati</taxon>
        <taxon>Myxococcota</taxon>
        <taxon>Polyangia</taxon>
        <taxon>Polyangiales</taxon>
        <taxon>Labilitrichaceae</taxon>
        <taxon>Labilithrix</taxon>
    </lineage>
</organism>
<proteinExistence type="predicted"/>
<feature type="region of interest" description="Disordered" evidence="1">
    <location>
        <begin position="1"/>
        <end position="64"/>
    </location>
</feature>
<protein>
    <submittedName>
        <fullName evidence="2">Uncharacterized protein</fullName>
    </submittedName>
</protein>
<sequence>MHRNAIHSWRGGHPPVRYRRWRNASTLGRRRDVRTLGSRWQASPRRRRRQTRPRGGRGNASAGF</sequence>
<dbReference type="EMBL" id="CP012333">
    <property type="protein sequence ID" value="AKV02075.1"/>
    <property type="molecule type" value="Genomic_DNA"/>
</dbReference>
<dbReference type="Proteomes" id="UP000064967">
    <property type="component" value="Chromosome"/>
</dbReference>
<dbReference type="AlphaFoldDB" id="A0A0K1Q9I0"/>
<gene>
    <name evidence="2" type="ORF">AKJ09_08738</name>
</gene>
<evidence type="ECO:0000256" key="1">
    <source>
        <dbReference type="SAM" id="MobiDB-lite"/>
    </source>
</evidence>
<reference evidence="2 3" key="1">
    <citation type="submission" date="2015-08" db="EMBL/GenBank/DDBJ databases">
        <authorList>
            <person name="Babu N.S."/>
            <person name="Beckwith C.J."/>
            <person name="Beseler K.G."/>
            <person name="Brison A."/>
            <person name="Carone J.V."/>
            <person name="Caskin T.P."/>
            <person name="Diamond M."/>
            <person name="Durham M.E."/>
            <person name="Foxe J.M."/>
            <person name="Go M."/>
            <person name="Henderson B.A."/>
            <person name="Jones I.B."/>
            <person name="McGettigan J.A."/>
            <person name="Micheletti S.J."/>
            <person name="Nasrallah M.E."/>
            <person name="Ortiz D."/>
            <person name="Piller C.R."/>
            <person name="Privatt S.R."/>
            <person name="Schneider S.L."/>
            <person name="Sharp S."/>
            <person name="Smith T.C."/>
            <person name="Stanton J.D."/>
            <person name="Ullery H.E."/>
            <person name="Wilson R.J."/>
            <person name="Serrano M.G."/>
            <person name="Buck G."/>
            <person name="Lee V."/>
            <person name="Wang Y."/>
            <person name="Carvalho R."/>
            <person name="Voegtly L."/>
            <person name="Shi R."/>
            <person name="Duckworth R."/>
            <person name="Johnson A."/>
            <person name="Loviza R."/>
            <person name="Walstead R."/>
            <person name="Shah Z."/>
            <person name="Kiflezghi M."/>
            <person name="Wade K."/>
            <person name="Ball S.L."/>
            <person name="Bradley K.W."/>
            <person name="Asai D.J."/>
            <person name="Bowman C.A."/>
            <person name="Russell D.A."/>
            <person name="Pope W.H."/>
            <person name="Jacobs-Sera D."/>
            <person name="Hendrix R.W."/>
            <person name="Hatfull G.F."/>
        </authorList>
    </citation>
    <scope>NUCLEOTIDE SEQUENCE [LARGE SCALE GENOMIC DNA]</scope>
    <source>
        <strain evidence="2 3">DSM 27648</strain>
    </source>
</reference>